<dbReference type="InterPro" id="IPR019734">
    <property type="entry name" value="TPR_rpt"/>
</dbReference>
<protein>
    <submittedName>
        <fullName evidence="3">DUF1028 domain-containing protein</fullName>
    </submittedName>
</protein>
<feature type="repeat" description="TPR" evidence="1">
    <location>
        <begin position="239"/>
        <end position="272"/>
    </location>
</feature>
<dbReference type="InterPro" id="IPR010430">
    <property type="entry name" value="DUF1028"/>
</dbReference>
<proteinExistence type="predicted"/>
<name>A0A4Z0PRQ5_9BACT</name>
<dbReference type="SUPFAM" id="SSF48452">
    <property type="entry name" value="TPR-like"/>
    <property type="match status" value="1"/>
</dbReference>
<comment type="caution">
    <text evidence="3">The sequence shown here is derived from an EMBL/GenBank/DDBJ whole genome shotgun (WGS) entry which is preliminary data.</text>
</comment>
<dbReference type="PANTHER" id="PTHR39328:SF1">
    <property type="entry name" value="BLL2871 PROTEIN"/>
    <property type="match status" value="1"/>
</dbReference>
<sequence length="333" mass="36062">MLLKTRLYLAALLVLGLARPAAAQVYTASDPLAHTFSIVARDPATGDMAVAVQSHWFSVGTAVSWGEAGVGVVATQSFVNKSFGTRGLALLKSGKTAQQALDELLATDEGRDVRQVAIVDARGNVATHTGNKCVDMAGHQKGSQFSVQANMMLTDKVWPAMAKAYEQNARLPFAERVLSALEAAQAAGGDIRGKQSAALLVVRGQATAAPWDDRLIDLRVDDSAAPLPELARLLRLTRAYDHMNAGDLAVEKNDMTRAIEEYQAAEKMFPQNLEMQYWHAISLANKQQLPAALALLKPIFRQEPNWRTLTERLPKVGLLTVSAAELQQILALK</sequence>
<feature type="chain" id="PRO_5021340035" evidence="2">
    <location>
        <begin position="24"/>
        <end position="333"/>
    </location>
</feature>
<dbReference type="InterPro" id="IPR029055">
    <property type="entry name" value="Ntn_hydrolases_N"/>
</dbReference>
<dbReference type="SUPFAM" id="SSF56235">
    <property type="entry name" value="N-terminal nucleophile aminohydrolases (Ntn hydrolases)"/>
    <property type="match status" value="1"/>
</dbReference>
<evidence type="ECO:0000313" key="4">
    <source>
        <dbReference type="Proteomes" id="UP000297739"/>
    </source>
</evidence>
<evidence type="ECO:0000313" key="3">
    <source>
        <dbReference type="EMBL" id="TGE19999.1"/>
    </source>
</evidence>
<gene>
    <name evidence="3" type="ORF">E5J99_00065</name>
</gene>
<accession>A0A4Z0PRQ5</accession>
<feature type="signal peptide" evidence="2">
    <location>
        <begin position="1"/>
        <end position="23"/>
    </location>
</feature>
<keyword evidence="1" id="KW-0802">TPR repeat</keyword>
<organism evidence="3 4">
    <name type="scientific">Hymenobacter elongatus</name>
    <dbReference type="NCBI Taxonomy" id="877208"/>
    <lineage>
        <taxon>Bacteria</taxon>
        <taxon>Pseudomonadati</taxon>
        <taxon>Bacteroidota</taxon>
        <taxon>Cytophagia</taxon>
        <taxon>Cytophagales</taxon>
        <taxon>Hymenobacteraceae</taxon>
        <taxon>Hymenobacter</taxon>
    </lineage>
</organism>
<dbReference type="RefSeq" id="WP_135495659.1">
    <property type="nucleotide sequence ID" value="NZ_SRLD01000001.1"/>
</dbReference>
<reference evidence="3 4" key="1">
    <citation type="submission" date="2019-04" db="EMBL/GenBank/DDBJ databases">
        <authorList>
            <person name="Feng G."/>
            <person name="Zhang J."/>
            <person name="Zhu H."/>
        </authorList>
    </citation>
    <scope>NUCLEOTIDE SEQUENCE [LARGE SCALE GENOMIC DNA]</scope>
    <source>
        <strain evidence="3 4">JCM 17223</strain>
    </source>
</reference>
<dbReference type="PANTHER" id="PTHR39328">
    <property type="entry name" value="BLL2871 PROTEIN"/>
    <property type="match status" value="1"/>
</dbReference>
<dbReference type="EMBL" id="SRLD01000001">
    <property type="protein sequence ID" value="TGE19999.1"/>
    <property type="molecule type" value="Genomic_DNA"/>
</dbReference>
<dbReference type="Gene3D" id="3.60.20.10">
    <property type="entry name" value="Glutamine Phosphoribosylpyrophosphate, subunit 1, domain 1"/>
    <property type="match status" value="1"/>
</dbReference>
<dbReference type="AlphaFoldDB" id="A0A4Z0PRQ5"/>
<evidence type="ECO:0000256" key="1">
    <source>
        <dbReference type="PROSITE-ProRule" id="PRU00339"/>
    </source>
</evidence>
<evidence type="ECO:0000256" key="2">
    <source>
        <dbReference type="SAM" id="SignalP"/>
    </source>
</evidence>
<dbReference type="OrthoDB" id="9790012at2"/>
<keyword evidence="2" id="KW-0732">Signal</keyword>
<keyword evidence="4" id="KW-1185">Reference proteome</keyword>
<dbReference type="Pfam" id="PF06267">
    <property type="entry name" value="DUF1028"/>
    <property type="match status" value="1"/>
</dbReference>
<dbReference type="PROSITE" id="PS50005">
    <property type="entry name" value="TPR"/>
    <property type="match status" value="1"/>
</dbReference>
<dbReference type="InterPro" id="IPR011990">
    <property type="entry name" value="TPR-like_helical_dom_sf"/>
</dbReference>
<dbReference type="Proteomes" id="UP000297739">
    <property type="component" value="Unassembled WGS sequence"/>
</dbReference>